<dbReference type="Pfam" id="PF03107">
    <property type="entry name" value="C1_2"/>
    <property type="match status" value="2"/>
</dbReference>
<dbReference type="PROSITE" id="PS00108">
    <property type="entry name" value="PROTEIN_KINASE_ST"/>
    <property type="match status" value="1"/>
</dbReference>
<dbReference type="AlphaFoldDB" id="A0A8T0I3M5"/>
<keyword evidence="7" id="KW-1185">Reference proteome</keyword>
<keyword evidence="1" id="KW-0479">Metal-binding</keyword>
<dbReference type="PROSITE" id="PS50011">
    <property type="entry name" value="PROTEIN_KINASE_DOM"/>
    <property type="match status" value="1"/>
</dbReference>
<dbReference type="EMBL" id="CM026425">
    <property type="protein sequence ID" value="KAG0577391.1"/>
    <property type="molecule type" value="Genomic_DNA"/>
</dbReference>
<sequence length="1202" mass="136252">MASTRPACVSTACTISFKFKTGKMSESSSSAEVDYLDLCEKHVCSLASILATGENLVNQGQCQDLSSKLSKITQNVQELVLCSEGSVVYFHLALKNLYRYLEKAKALVSSCAQENWLAAAVFQIQNESTFREILLDAGLCYNAIYELAKSRSIDWNDHLPEDLRQSSVFEPASDTDIDNDKRNLQKRLDDLANGYTEVNRLDYWIPGRVARRQSLAKYLLEKMCYTPLQPQLDTYSAILWRKVSEPSGTWGSSRFLGAGSGASGVCSTTWLGIPCAKKEFHGEEIESIFLKEAGILAHLRHPCIVDMICCGNGLERGDRFIAMELMERSLFDLIQEQKGVPFPLSVAVDMMVQMARGVRYLHERGVAHRDLKPQNVVVKRLSLPHVEDHFGVKLVDFGISKVKVEASKSNTMTYSGIGTTMYRAPEAHPMANPGGGAKVNWFKADAFSFAMTCAHVLTLKVPFNGLSSSELYKEVCKNARRPDLRDMCPEELILLLKDCWKSNPLSRPSFVEICTRLETFKYNDQVVDKDKMDSGLGLDFIKQKFEGESLKERAISLAEDEGMAFDLQLPILLCGCGRALEPLPQSLYRSGRFICNICWEEGQEEVYHCENCQFDAHPECAMVKEQVEVFFHDHPLHLLVKNYYNERSDATCYFCKESVQGSDWVYWCEECDLDVHALCAKYPKEKPRAAFHYHSLTLRQYLPLTNLSCACCDGEVRTNSWRYTCVERWCAYDVHPNCTILATAPLCMFDGSHRLDLVKYPSGFHCSKCGSLGVSCFYHCEQCNVDIHLECLDNVVDHEGCRIKAYEEFIQEYGTEAKPFGINMITELLEKFYGRDSLDGSLSSTSSPTKPPGGHYGCQGIFLKNKWKPISLLFVLLHVVVEGCATSLEPIIHGIPSFQTPDLDAIDFNDELRRKIFVETAERIAKRMTSKTWRKKLNAKSLEMLKNLEKMILDLRSSGKVLQGDEEVFALALEKVQNEKEIEEEEMALQMQSRMRRGPRTCLFYVKNEERGVNELLTNLRSDRKDLCIMFLCEEPGQEHSGNDFMVAFYRVLEEEFVHKVPPLFTRGLRVVAKVMSALPSELTQLDSVTLPIFGSSLPWDLQAMDFEKHGKILIDKENANELERAEDSAAQLLLSNLENDDTCLCKDFGLLRVRYKGTEKSDCSRYSRGSVAWLCKDHVNRGLKDGILESYPMKYYNPELN</sequence>
<dbReference type="SUPFAM" id="SSF56112">
    <property type="entry name" value="Protein kinase-like (PK-like)"/>
    <property type="match status" value="1"/>
</dbReference>
<proteinExistence type="predicted"/>
<dbReference type="PANTHER" id="PTHR44329">
    <property type="entry name" value="SERINE/THREONINE-PROTEIN KINASE TNNI3K-RELATED"/>
    <property type="match status" value="1"/>
</dbReference>
<dbReference type="InterPro" id="IPR011009">
    <property type="entry name" value="Kinase-like_dom_sf"/>
</dbReference>
<dbReference type="GO" id="GO:0005524">
    <property type="term" value="F:ATP binding"/>
    <property type="evidence" value="ECO:0007669"/>
    <property type="project" value="InterPro"/>
</dbReference>
<dbReference type="Gene3D" id="1.10.510.10">
    <property type="entry name" value="Transferase(Phosphotransferase) domain 1"/>
    <property type="match status" value="1"/>
</dbReference>
<keyword evidence="2" id="KW-0677">Repeat</keyword>
<dbReference type="InterPro" id="IPR051681">
    <property type="entry name" value="Ser/Thr_Kinases-Pseudokinases"/>
</dbReference>
<dbReference type="GO" id="GO:0046872">
    <property type="term" value="F:metal ion binding"/>
    <property type="evidence" value="ECO:0007669"/>
    <property type="project" value="UniProtKB-KW"/>
</dbReference>
<accession>A0A8T0I3M5</accession>
<evidence type="ECO:0000256" key="1">
    <source>
        <dbReference type="ARBA" id="ARBA00022723"/>
    </source>
</evidence>
<dbReference type="CDD" id="cd00029">
    <property type="entry name" value="C1"/>
    <property type="match status" value="1"/>
</dbReference>
<dbReference type="InterPro" id="IPR004146">
    <property type="entry name" value="DC1"/>
</dbReference>
<reference evidence="6" key="1">
    <citation type="submission" date="2020-06" db="EMBL/GenBank/DDBJ databases">
        <title>WGS assembly of Ceratodon purpureus strain R40.</title>
        <authorList>
            <person name="Carey S.B."/>
            <person name="Jenkins J."/>
            <person name="Shu S."/>
            <person name="Lovell J.T."/>
            <person name="Sreedasyam A."/>
            <person name="Maumus F."/>
            <person name="Tiley G.P."/>
            <person name="Fernandez-Pozo N."/>
            <person name="Barry K."/>
            <person name="Chen C."/>
            <person name="Wang M."/>
            <person name="Lipzen A."/>
            <person name="Daum C."/>
            <person name="Saski C.A."/>
            <person name="Payton A.C."/>
            <person name="Mcbreen J.C."/>
            <person name="Conrad R.E."/>
            <person name="Kollar L.M."/>
            <person name="Olsson S."/>
            <person name="Huttunen S."/>
            <person name="Landis J.B."/>
            <person name="Wickett N.J."/>
            <person name="Johnson M.G."/>
            <person name="Rensing S.A."/>
            <person name="Grimwood J."/>
            <person name="Schmutz J."/>
            <person name="Mcdaniel S.F."/>
        </authorList>
    </citation>
    <scope>NUCLEOTIDE SEQUENCE</scope>
    <source>
        <strain evidence="6">R40</strain>
    </source>
</reference>
<comment type="caution">
    <text evidence="6">The sequence shown here is derived from an EMBL/GenBank/DDBJ whole genome shotgun (WGS) entry which is preliminary data.</text>
</comment>
<dbReference type="PROSITE" id="PS50081">
    <property type="entry name" value="ZF_DAG_PE_2"/>
    <property type="match status" value="1"/>
</dbReference>
<dbReference type="Gene3D" id="3.30.40.10">
    <property type="entry name" value="Zinc/RING finger domain, C3HC4 (zinc finger)"/>
    <property type="match status" value="1"/>
</dbReference>
<name>A0A8T0I3M5_CERPU</name>
<dbReference type="InterPro" id="IPR002219">
    <property type="entry name" value="PKC_DAG/PE"/>
</dbReference>
<dbReference type="Pfam" id="PF00069">
    <property type="entry name" value="Pkinase"/>
    <property type="match status" value="1"/>
</dbReference>
<dbReference type="InterPro" id="IPR008271">
    <property type="entry name" value="Ser/Thr_kinase_AS"/>
</dbReference>
<protein>
    <submittedName>
        <fullName evidence="6">Uncharacterized protein</fullName>
    </submittedName>
</protein>
<dbReference type="PANTHER" id="PTHR44329:SF260">
    <property type="entry name" value="PROTEIN KINASE DOMAIN-CONTAINING PROTEIN"/>
    <property type="match status" value="1"/>
</dbReference>
<feature type="domain" description="Phorbol-ester/DAG-type" evidence="5">
    <location>
        <begin position="752"/>
        <end position="801"/>
    </location>
</feature>
<evidence type="ECO:0000313" key="6">
    <source>
        <dbReference type="EMBL" id="KAG0577391.1"/>
    </source>
</evidence>
<evidence type="ECO:0000259" key="5">
    <source>
        <dbReference type="PROSITE" id="PS50081"/>
    </source>
</evidence>
<dbReference type="GO" id="GO:0004674">
    <property type="term" value="F:protein serine/threonine kinase activity"/>
    <property type="evidence" value="ECO:0007669"/>
    <property type="project" value="TreeGrafter"/>
</dbReference>
<evidence type="ECO:0000259" key="4">
    <source>
        <dbReference type="PROSITE" id="PS50011"/>
    </source>
</evidence>
<feature type="domain" description="Protein kinase" evidence="4">
    <location>
        <begin position="250"/>
        <end position="520"/>
    </location>
</feature>
<dbReference type="InterPro" id="IPR046349">
    <property type="entry name" value="C1-like_sf"/>
</dbReference>
<dbReference type="SUPFAM" id="SSF57889">
    <property type="entry name" value="Cysteine-rich domain"/>
    <property type="match status" value="3"/>
</dbReference>
<dbReference type="InterPro" id="IPR000719">
    <property type="entry name" value="Prot_kinase_dom"/>
</dbReference>
<evidence type="ECO:0000256" key="2">
    <source>
        <dbReference type="ARBA" id="ARBA00022737"/>
    </source>
</evidence>
<dbReference type="Proteomes" id="UP000822688">
    <property type="component" value="Chromosome 5"/>
</dbReference>
<organism evidence="6 7">
    <name type="scientific">Ceratodon purpureus</name>
    <name type="common">Fire moss</name>
    <name type="synonym">Dicranum purpureum</name>
    <dbReference type="NCBI Taxonomy" id="3225"/>
    <lineage>
        <taxon>Eukaryota</taxon>
        <taxon>Viridiplantae</taxon>
        <taxon>Streptophyta</taxon>
        <taxon>Embryophyta</taxon>
        <taxon>Bryophyta</taxon>
        <taxon>Bryophytina</taxon>
        <taxon>Bryopsida</taxon>
        <taxon>Dicranidae</taxon>
        <taxon>Pseudoditrichales</taxon>
        <taxon>Ditrichaceae</taxon>
        <taxon>Ceratodon</taxon>
    </lineage>
</organism>
<evidence type="ECO:0000256" key="3">
    <source>
        <dbReference type="ARBA" id="ARBA00022833"/>
    </source>
</evidence>
<gene>
    <name evidence="6" type="ORF">KC19_5G152800</name>
</gene>
<keyword evidence="3" id="KW-0862">Zinc</keyword>
<evidence type="ECO:0000313" key="7">
    <source>
        <dbReference type="Proteomes" id="UP000822688"/>
    </source>
</evidence>
<dbReference type="InterPro" id="IPR013083">
    <property type="entry name" value="Znf_RING/FYVE/PHD"/>
</dbReference>
<dbReference type="SMART" id="SM00220">
    <property type="entry name" value="S_TKc"/>
    <property type="match status" value="1"/>
</dbReference>